<evidence type="ECO:0000313" key="6">
    <source>
        <dbReference type="EMBL" id="VDS03771.1"/>
    </source>
</evidence>
<dbReference type="RefSeq" id="WP_126149374.1">
    <property type="nucleotide sequence ID" value="NZ_JBHTMH010000001.1"/>
</dbReference>
<feature type="domain" description="Thioredoxin" evidence="5">
    <location>
        <begin position="16"/>
        <end position="125"/>
    </location>
</feature>
<evidence type="ECO:0000259" key="5">
    <source>
        <dbReference type="PROSITE" id="PS51352"/>
    </source>
</evidence>
<dbReference type="GO" id="GO:0006950">
    <property type="term" value="P:response to stress"/>
    <property type="evidence" value="ECO:0007669"/>
    <property type="project" value="UniProtKB-ARBA"/>
</dbReference>
<dbReference type="GO" id="GO:0005829">
    <property type="term" value="C:cytosol"/>
    <property type="evidence" value="ECO:0007669"/>
    <property type="project" value="TreeGrafter"/>
</dbReference>
<dbReference type="InterPro" id="IPR011990">
    <property type="entry name" value="TPR-like_helical_dom_sf"/>
</dbReference>
<dbReference type="PROSITE" id="PS00194">
    <property type="entry name" value="THIOREDOXIN_1"/>
    <property type="match status" value="1"/>
</dbReference>
<name>A0A3S4GG43_9HYPH</name>
<dbReference type="AlphaFoldDB" id="A0A3S4GG43"/>
<dbReference type="SUPFAM" id="SSF48452">
    <property type="entry name" value="TPR-like"/>
    <property type="match status" value="1"/>
</dbReference>
<dbReference type="SUPFAM" id="SSF52833">
    <property type="entry name" value="Thioredoxin-like"/>
    <property type="match status" value="1"/>
</dbReference>
<evidence type="ECO:0000256" key="2">
    <source>
        <dbReference type="ARBA" id="ARBA00022982"/>
    </source>
</evidence>
<gene>
    <name evidence="6" type="primary">trxA_2</name>
    <name evidence="6" type="ORF">DEVEQU_00899</name>
</gene>
<accession>A0A3S4GG43</accession>
<keyword evidence="3" id="KW-1015">Disulfide bond</keyword>
<dbReference type="InterPro" id="IPR013766">
    <property type="entry name" value="Thioredoxin_domain"/>
</dbReference>
<dbReference type="CDD" id="cd02956">
    <property type="entry name" value="ybbN"/>
    <property type="match status" value="1"/>
</dbReference>
<evidence type="ECO:0000256" key="4">
    <source>
        <dbReference type="ARBA" id="ARBA00023284"/>
    </source>
</evidence>
<dbReference type="GO" id="GO:0045454">
    <property type="term" value="P:cell redox homeostasis"/>
    <property type="evidence" value="ECO:0007669"/>
    <property type="project" value="TreeGrafter"/>
</dbReference>
<proteinExistence type="predicted"/>
<evidence type="ECO:0000313" key="7">
    <source>
        <dbReference type="Proteomes" id="UP000268844"/>
    </source>
</evidence>
<dbReference type="PANTHER" id="PTHR45663">
    <property type="entry name" value="GEO12009P1"/>
    <property type="match status" value="1"/>
</dbReference>
<dbReference type="PANTHER" id="PTHR45663:SF11">
    <property type="entry name" value="GEO12009P1"/>
    <property type="match status" value="1"/>
</dbReference>
<dbReference type="Pfam" id="PF00085">
    <property type="entry name" value="Thioredoxin"/>
    <property type="match status" value="1"/>
</dbReference>
<keyword evidence="4" id="KW-0676">Redox-active center</keyword>
<keyword evidence="2" id="KW-0249">Electron transport</keyword>
<dbReference type="Pfam" id="PF14559">
    <property type="entry name" value="TPR_19"/>
    <property type="match status" value="1"/>
</dbReference>
<dbReference type="PRINTS" id="PR00421">
    <property type="entry name" value="THIOREDOXIN"/>
</dbReference>
<dbReference type="PROSITE" id="PS51352">
    <property type="entry name" value="THIOREDOXIN_2"/>
    <property type="match status" value="1"/>
</dbReference>
<organism evidence="6 7">
    <name type="scientific">Devosia equisanguinis</name>
    <dbReference type="NCBI Taxonomy" id="2490941"/>
    <lineage>
        <taxon>Bacteria</taxon>
        <taxon>Pseudomonadati</taxon>
        <taxon>Pseudomonadota</taxon>
        <taxon>Alphaproteobacteria</taxon>
        <taxon>Hyphomicrobiales</taxon>
        <taxon>Devosiaceae</taxon>
        <taxon>Devosia</taxon>
    </lineage>
</organism>
<dbReference type="Proteomes" id="UP000268844">
    <property type="component" value="Unassembled WGS sequence"/>
</dbReference>
<evidence type="ECO:0000256" key="3">
    <source>
        <dbReference type="ARBA" id="ARBA00023157"/>
    </source>
</evidence>
<sequence>MTLSFDGAPTAAPATADLVRESSDAAFKADVIDASREVPVLVDFWAPWCGPCRQLTPALEKVIAEKAGKIRLVKINIDEHPMVAGQLGVQSIPAVFAFAGGRPIDGFMGAMPEGEVRRFAERVIAAGPESGPAPDSLEAQISAALEAAKAAVAAGDLGQGAQIFGMILQHAPDNAEALIGLAGIYLSADEVEQAKATLDMLAEDQRSGEDYSALINSIRLREEASGLSEAATLEAAISADPDNLQARFDLAVVLNAEGKRLEAAEALIAIFKRDRTWNDDGARKKLLEFFEAWGPKEPATLKGRRLLSAALFS</sequence>
<dbReference type="GO" id="GO:0015035">
    <property type="term" value="F:protein-disulfide reductase activity"/>
    <property type="evidence" value="ECO:0007669"/>
    <property type="project" value="TreeGrafter"/>
</dbReference>
<dbReference type="EMBL" id="UZWD01000015">
    <property type="protein sequence ID" value="VDS03771.1"/>
    <property type="molecule type" value="Genomic_DNA"/>
</dbReference>
<dbReference type="OrthoDB" id="9790390at2"/>
<dbReference type="InterPro" id="IPR036249">
    <property type="entry name" value="Thioredoxin-like_sf"/>
</dbReference>
<dbReference type="InterPro" id="IPR017937">
    <property type="entry name" value="Thioredoxin_CS"/>
</dbReference>
<dbReference type="Gene3D" id="1.25.40.10">
    <property type="entry name" value="Tetratricopeptide repeat domain"/>
    <property type="match status" value="2"/>
</dbReference>
<reference evidence="6 7" key="1">
    <citation type="submission" date="2018-12" db="EMBL/GenBank/DDBJ databases">
        <authorList>
            <person name="Criscuolo A."/>
        </authorList>
    </citation>
    <scope>NUCLEOTIDE SEQUENCE [LARGE SCALE GENOMIC DNA]</scope>
    <source>
        <strain evidence="6">ACIP1116281</strain>
    </source>
</reference>
<dbReference type="Pfam" id="PF14561">
    <property type="entry name" value="TPR_20"/>
    <property type="match status" value="1"/>
</dbReference>
<keyword evidence="7" id="KW-1185">Reference proteome</keyword>
<protein>
    <submittedName>
        <fullName evidence="6">Thioredoxin-1</fullName>
    </submittedName>
</protein>
<keyword evidence="1" id="KW-0813">Transport</keyword>
<dbReference type="Gene3D" id="3.40.30.10">
    <property type="entry name" value="Glutaredoxin"/>
    <property type="match status" value="1"/>
</dbReference>
<evidence type="ECO:0000256" key="1">
    <source>
        <dbReference type="ARBA" id="ARBA00022448"/>
    </source>
</evidence>